<dbReference type="Proteomes" id="UP000242704">
    <property type="component" value="Unassembled WGS sequence"/>
</dbReference>
<reference evidence="6 7" key="1">
    <citation type="journal article" date="2016" name="Front. Microbiol.">
        <title>Comprehensive Phylogenetic Analysis of Bovine Non-aureus Staphylococci Species Based on Whole-Genome Sequencing.</title>
        <authorList>
            <person name="Naushad S."/>
            <person name="Barkema H.W."/>
            <person name="Luby C."/>
            <person name="Condas L.A."/>
            <person name="Nobrega D.B."/>
            <person name="Carson D.A."/>
            <person name="De Buck J."/>
        </authorList>
    </citation>
    <scope>NUCLEOTIDE SEQUENCE [LARGE SCALE GENOMIC DNA]</scope>
    <source>
        <strain evidence="4 7">SNUC 105</strain>
        <strain evidence="5 6">SNUC 1363</strain>
        <strain evidence="3 8">SNUC 505</strain>
    </source>
</reference>
<keyword evidence="2" id="KW-0472">Membrane</keyword>
<dbReference type="Proteomes" id="UP000242008">
    <property type="component" value="Unassembled WGS sequence"/>
</dbReference>
<dbReference type="Proteomes" id="UP000242144">
    <property type="component" value="Unassembled WGS sequence"/>
</dbReference>
<proteinExistence type="predicted"/>
<feature type="region of interest" description="Disordered" evidence="1">
    <location>
        <begin position="1"/>
        <end position="39"/>
    </location>
</feature>
<evidence type="ECO:0000313" key="6">
    <source>
        <dbReference type="Proteomes" id="UP000242008"/>
    </source>
</evidence>
<evidence type="ECO:0000256" key="2">
    <source>
        <dbReference type="SAM" id="Phobius"/>
    </source>
</evidence>
<evidence type="ECO:0000313" key="4">
    <source>
        <dbReference type="EMBL" id="PTG27835.1"/>
    </source>
</evidence>
<protein>
    <submittedName>
        <fullName evidence="3">Uncharacterized protein</fullName>
    </submittedName>
</protein>
<dbReference type="AlphaFoldDB" id="A0AAE5SYR5"/>
<keyword evidence="2" id="KW-1133">Transmembrane helix</keyword>
<accession>A0AAE5SYR5</accession>
<feature type="compositionally biased region" description="Basic and acidic residues" evidence="1">
    <location>
        <begin position="14"/>
        <end position="39"/>
    </location>
</feature>
<evidence type="ECO:0000313" key="8">
    <source>
        <dbReference type="Proteomes" id="UP000242704"/>
    </source>
</evidence>
<gene>
    <name evidence="4" type="ORF">BU638_04655</name>
    <name evidence="3" type="ORF">BU653_08970</name>
    <name evidence="5" type="ORF">BU676_04355</name>
</gene>
<dbReference type="RefSeq" id="WP_037572438.1">
    <property type="nucleotide sequence ID" value="NZ_CP084719.1"/>
</dbReference>
<keyword evidence="2" id="KW-0812">Transmembrane</keyword>
<dbReference type="EMBL" id="PZBZ01000049">
    <property type="protein sequence ID" value="PTG12539.1"/>
    <property type="molecule type" value="Genomic_DNA"/>
</dbReference>
<comment type="caution">
    <text evidence="3">The sequence shown here is derived from an EMBL/GenBank/DDBJ whole genome shotgun (WGS) entry which is preliminary data.</text>
</comment>
<evidence type="ECO:0000313" key="3">
    <source>
        <dbReference type="EMBL" id="PTG12539.1"/>
    </source>
</evidence>
<reference evidence="3" key="2">
    <citation type="submission" date="2018-03" db="EMBL/GenBank/DDBJ databases">
        <authorList>
            <person name="Naushad S."/>
        </authorList>
    </citation>
    <scope>NUCLEOTIDE SEQUENCE</scope>
    <source>
        <strain evidence="4">SNUC 105</strain>
        <strain evidence="5">SNUC 1363</strain>
        <strain evidence="3">SNUC 505</strain>
    </source>
</reference>
<organism evidence="3 8">
    <name type="scientific">Staphylococcus chromogenes</name>
    <name type="common">Staphylococcus hyicus subsp. chromogenes</name>
    <dbReference type="NCBI Taxonomy" id="46126"/>
    <lineage>
        <taxon>Bacteria</taxon>
        <taxon>Bacillati</taxon>
        <taxon>Bacillota</taxon>
        <taxon>Bacilli</taxon>
        <taxon>Bacillales</taxon>
        <taxon>Staphylococcaceae</taxon>
        <taxon>Staphylococcus</taxon>
    </lineage>
</organism>
<feature type="transmembrane region" description="Helical" evidence="2">
    <location>
        <begin position="61"/>
        <end position="85"/>
    </location>
</feature>
<evidence type="ECO:0000313" key="5">
    <source>
        <dbReference type="EMBL" id="PTG70320.1"/>
    </source>
</evidence>
<keyword evidence="6" id="KW-1185">Reference proteome</keyword>
<dbReference type="EMBL" id="PZAO01000007">
    <property type="protein sequence ID" value="PTG70320.1"/>
    <property type="molecule type" value="Genomic_DNA"/>
</dbReference>
<sequence>MKDSNNQPEVIDPDDPRYRRPDDFNRNHGRDSNQDMFDNRYHDSQRGGRHFYYRSYGCTPIGCFPGCLISLILSILLTFMLNMFFW</sequence>
<evidence type="ECO:0000313" key="7">
    <source>
        <dbReference type="Proteomes" id="UP000242144"/>
    </source>
</evidence>
<name>A0AAE5SYR5_STACR</name>
<dbReference type="EMBL" id="PZCM01000004">
    <property type="protein sequence ID" value="PTG27835.1"/>
    <property type="molecule type" value="Genomic_DNA"/>
</dbReference>
<evidence type="ECO:0000256" key="1">
    <source>
        <dbReference type="SAM" id="MobiDB-lite"/>
    </source>
</evidence>